<keyword evidence="1" id="KW-0344">Guanine-nucleotide releasing factor</keyword>
<dbReference type="Gene3D" id="2.60.120.10">
    <property type="entry name" value="Jelly Rolls"/>
    <property type="match status" value="1"/>
</dbReference>
<accession>A0A3P6ZCP8</accession>
<proteinExistence type="predicted"/>
<dbReference type="AlphaFoldDB" id="A0A3P6ZCP8"/>
<feature type="compositionally biased region" description="Low complexity" evidence="2">
    <location>
        <begin position="104"/>
        <end position="118"/>
    </location>
</feature>
<name>A0A3P6ZCP8_HYMDI</name>
<organism evidence="4 5">
    <name type="scientific">Hymenolepis diminuta</name>
    <name type="common">Rat tapeworm</name>
    <dbReference type="NCBI Taxonomy" id="6216"/>
    <lineage>
        <taxon>Eukaryota</taxon>
        <taxon>Metazoa</taxon>
        <taxon>Spiralia</taxon>
        <taxon>Lophotrochozoa</taxon>
        <taxon>Platyhelminthes</taxon>
        <taxon>Cestoda</taxon>
        <taxon>Eucestoda</taxon>
        <taxon>Cyclophyllidea</taxon>
        <taxon>Hymenolepididae</taxon>
        <taxon>Hymenolepis</taxon>
    </lineage>
</organism>
<evidence type="ECO:0000256" key="2">
    <source>
        <dbReference type="SAM" id="MobiDB-lite"/>
    </source>
</evidence>
<dbReference type="CDD" id="cd06224">
    <property type="entry name" value="REM"/>
    <property type="match status" value="1"/>
</dbReference>
<dbReference type="EMBL" id="UYSG01003368">
    <property type="protein sequence ID" value="VDL58082.1"/>
    <property type="molecule type" value="Genomic_DNA"/>
</dbReference>
<evidence type="ECO:0000313" key="4">
    <source>
        <dbReference type="EMBL" id="VDL58082.1"/>
    </source>
</evidence>
<sequence length="365" mass="40133">MVIFQVIDPDGTIRELTSGDSFGVRLPPPGSPPSPATAVQKHRGQMRTVTEDCQFVCVAQADYFRVMARAADAEVPETEEGDSGRVVLVYEDIRKGTGQGSDGGTTSPLPSSPSLPSTQVSRVVIKGTPEKLIEHLRSPEPSDPSYAEDFLLTYRTFLPTPALLVRRVLSWWDETLPGTPTDQRLIRARIQRYVVLWVHNHPGDFHDRPAMLRFLETFSDLLQRDNGNRRLLHLALSTRARSRIVPVKLTLVVTQTSTTTTCHIVLPCVLVGGQGEFGVFVNQAEEIDYGSTGGYEIRTGLRRADQLLALQYTGVEGASLAQLASVIASLVLTANRQPPGSTVTKNLAFTVIYNPSRKSNFFSCK</sequence>
<dbReference type="InterPro" id="IPR023578">
    <property type="entry name" value="Ras_GEF_dom_sf"/>
</dbReference>
<dbReference type="InterPro" id="IPR014710">
    <property type="entry name" value="RmlC-like_jellyroll"/>
</dbReference>
<dbReference type="Gene3D" id="1.20.870.10">
    <property type="entry name" value="Son of sevenless (SoS) protein Chain: S domain 1"/>
    <property type="match status" value="1"/>
</dbReference>
<dbReference type="GO" id="GO:0016324">
    <property type="term" value="C:apical plasma membrane"/>
    <property type="evidence" value="ECO:0007669"/>
    <property type="project" value="TreeGrafter"/>
</dbReference>
<dbReference type="PANTHER" id="PTHR23113">
    <property type="entry name" value="GUANINE NUCLEOTIDE EXCHANGE FACTOR"/>
    <property type="match status" value="1"/>
</dbReference>
<protein>
    <recommendedName>
        <fullName evidence="3">N-terminal Ras-GEF domain-containing protein</fullName>
    </recommendedName>
</protein>
<dbReference type="SUPFAM" id="SSF48366">
    <property type="entry name" value="Ras GEF"/>
    <property type="match status" value="1"/>
</dbReference>
<dbReference type="Pfam" id="PF00618">
    <property type="entry name" value="RasGEF_N"/>
    <property type="match status" value="1"/>
</dbReference>
<evidence type="ECO:0000313" key="5">
    <source>
        <dbReference type="Proteomes" id="UP000274504"/>
    </source>
</evidence>
<evidence type="ECO:0000256" key="1">
    <source>
        <dbReference type="PROSITE-ProRule" id="PRU00135"/>
    </source>
</evidence>
<dbReference type="GO" id="GO:0007265">
    <property type="term" value="P:Ras protein signal transduction"/>
    <property type="evidence" value="ECO:0007669"/>
    <property type="project" value="TreeGrafter"/>
</dbReference>
<dbReference type="Proteomes" id="UP000274504">
    <property type="component" value="Unassembled WGS sequence"/>
</dbReference>
<dbReference type="OrthoDB" id="21144at2759"/>
<evidence type="ECO:0000259" key="3">
    <source>
        <dbReference type="PROSITE" id="PS50212"/>
    </source>
</evidence>
<dbReference type="PANTHER" id="PTHR23113:SF249">
    <property type="entry name" value="RAP GUANINE NUCLEOTIDE EXCHANGE FACTOR 6"/>
    <property type="match status" value="1"/>
</dbReference>
<reference evidence="4 5" key="1">
    <citation type="submission" date="2018-11" db="EMBL/GenBank/DDBJ databases">
        <authorList>
            <consortium name="Pathogen Informatics"/>
        </authorList>
    </citation>
    <scope>NUCLEOTIDE SEQUENCE [LARGE SCALE GENOMIC DNA]</scope>
</reference>
<feature type="domain" description="N-terminal Ras-GEF" evidence="3">
    <location>
        <begin position="120"/>
        <end position="243"/>
    </location>
</feature>
<dbReference type="GO" id="GO:0005085">
    <property type="term" value="F:guanyl-nucleotide exchange factor activity"/>
    <property type="evidence" value="ECO:0007669"/>
    <property type="project" value="UniProtKB-KW"/>
</dbReference>
<dbReference type="InterPro" id="IPR008937">
    <property type="entry name" value="Ras-like_GEF"/>
</dbReference>
<dbReference type="InterPro" id="IPR000651">
    <property type="entry name" value="Ras-like_Gua-exchang_fac_N"/>
</dbReference>
<dbReference type="PROSITE" id="PS50212">
    <property type="entry name" value="RASGEF_NTER"/>
    <property type="match status" value="1"/>
</dbReference>
<gene>
    <name evidence="4" type="ORF">HDID_LOCUS5764</name>
</gene>
<dbReference type="SMART" id="SM00229">
    <property type="entry name" value="RasGEFN"/>
    <property type="match status" value="1"/>
</dbReference>
<feature type="region of interest" description="Disordered" evidence="2">
    <location>
        <begin position="95"/>
        <end position="119"/>
    </location>
</feature>